<evidence type="ECO:0000256" key="1">
    <source>
        <dbReference type="SAM" id="MobiDB-lite"/>
    </source>
</evidence>
<proteinExistence type="predicted"/>
<dbReference type="AlphaFoldDB" id="A0A067JJG0"/>
<gene>
    <name evidence="2" type="ORF">JCGZ_01660</name>
</gene>
<evidence type="ECO:0000313" key="3">
    <source>
        <dbReference type="Proteomes" id="UP000027138"/>
    </source>
</evidence>
<organism evidence="2 3">
    <name type="scientific">Jatropha curcas</name>
    <name type="common">Barbados nut</name>
    <dbReference type="NCBI Taxonomy" id="180498"/>
    <lineage>
        <taxon>Eukaryota</taxon>
        <taxon>Viridiplantae</taxon>
        <taxon>Streptophyta</taxon>
        <taxon>Embryophyta</taxon>
        <taxon>Tracheophyta</taxon>
        <taxon>Spermatophyta</taxon>
        <taxon>Magnoliopsida</taxon>
        <taxon>eudicotyledons</taxon>
        <taxon>Gunneridae</taxon>
        <taxon>Pentapetalae</taxon>
        <taxon>rosids</taxon>
        <taxon>fabids</taxon>
        <taxon>Malpighiales</taxon>
        <taxon>Euphorbiaceae</taxon>
        <taxon>Crotonoideae</taxon>
        <taxon>Jatropheae</taxon>
        <taxon>Jatropha</taxon>
    </lineage>
</organism>
<dbReference type="EMBL" id="KK915321">
    <property type="protein sequence ID" value="KDP22963.1"/>
    <property type="molecule type" value="Genomic_DNA"/>
</dbReference>
<dbReference type="Proteomes" id="UP000027138">
    <property type="component" value="Unassembled WGS sequence"/>
</dbReference>
<feature type="compositionally biased region" description="Basic and acidic residues" evidence="1">
    <location>
        <begin position="57"/>
        <end position="76"/>
    </location>
</feature>
<protein>
    <submittedName>
        <fullName evidence="2">Uncharacterized protein</fullName>
    </submittedName>
</protein>
<feature type="compositionally biased region" description="Basic and acidic residues" evidence="1">
    <location>
        <begin position="18"/>
        <end position="45"/>
    </location>
</feature>
<name>A0A067JJG0_JATCU</name>
<keyword evidence="3" id="KW-1185">Reference proteome</keyword>
<evidence type="ECO:0000313" key="2">
    <source>
        <dbReference type="EMBL" id="KDP22963.1"/>
    </source>
</evidence>
<feature type="compositionally biased region" description="Acidic residues" evidence="1">
    <location>
        <begin position="46"/>
        <end position="56"/>
    </location>
</feature>
<feature type="region of interest" description="Disordered" evidence="1">
    <location>
        <begin position="1"/>
        <end position="76"/>
    </location>
</feature>
<reference evidence="2 3" key="1">
    <citation type="journal article" date="2014" name="PLoS ONE">
        <title>Global Analysis of Gene Expression Profiles in Physic Nut (Jatropha curcas L.) Seedlings Exposed to Salt Stress.</title>
        <authorList>
            <person name="Zhang L."/>
            <person name="Zhang C."/>
            <person name="Wu P."/>
            <person name="Chen Y."/>
            <person name="Li M."/>
            <person name="Jiang H."/>
            <person name="Wu G."/>
        </authorList>
    </citation>
    <scope>NUCLEOTIDE SEQUENCE [LARGE SCALE GENOMIC DNA]</scope>
    <source>
        <strain evidence="3">cv. GZQX0401</strain>
        <tissue evidence="2">Young leaves</tissue>
    </source>
</reference>
<sequence>MKERMSTLKIEGTLGDFGRVEVEETNKENEETKPRSEPETEKLEFSDEEELEEDKELELGSRKALEKSLGQKDRESEMADVEIHLIEQHSNELTITIKYGKATMENTQSLVDSMERMKSLNDR</sequence>
<accession>A0A067JJG0</accession>